<accession>A0ABD0UBU6</accession>
<sequence>MDSRTTARHSTVYKWLECLSLELCLMAEDSYPDYDYESTYANNVQCVFSRRIDSLSISDSVLIVTRIPLQHFKKIIPREIHNVKSS</sequence>
<proteinExistence type="predicted"/>
<keyword evidence="2" id="KW-1185">Reference proteome</keyword>
<name>A0ABD0UBU6_DENTH</name>
<dbReference type="Proteomes" id="UP001552299">
    <property type="component" value="Unassembled WGS sequence"/>
</dbReference>
<evidence type="ECO:0000313" key="1">
    <source>
        <dbReference type="EMBL" id="KAL0910274.1"/>
    </source>
</evidence>
<dbReference type="AlphaFoldDB" id="A0ABD0UBU6"/>
<evidence type="ECO:0000313" key="2">
    <source>
        <dbReference type="Proteomes" id="UP001552299"/>
    </source>
</evidence>
<gene>
    <name evidence="1" type="ORF">M5K25_021238</name>
</gene>
<comment type="caution">
    <text evidence="1">The sequence shown here is derived from an EMBL/GenBank/DDBJ whole genome shotgun (WGS) entry which is preliminary data.</text>
</comment>
<reference evidence="1 2" key="1">
    <citation type="journal article" date="2024" name="Plant Biotechnol. J.">
        <title>Dendrobium thyrsiflorum genome and its molecular insights into genes involved in important horticultural traits.</title>
        <authorList>
            <person name="Chen B."/>
            <person name="Wang J.Y."/>
            <person name="Zheng P.J."/>
            <person name="Li K.L."/>
            <person name="Liang Y.M."/>
            <person name="Chen X.F."/>
            <person name="Zhang C."/>
            <person name="Zhao X."/>
            <person name="He X."/>
            <person name="Zhang G.Q."/>
            <person name="Liu Z.J."/>
            <person name="Xu Q."/>
        </authorList>
    </citation>
    <scope>NUCLEOTIDE SEQUENCE [LARGE SCALE GENOMIC DNA]</scope>
    <source>
        <strain evidence="1">GZMU011</strain>
    </source>
</reference>
<dbReference type="EMBL" id="JANQDX010000016">
    <property type="protein sequence ID" value="KAL0910274.1"/>
    <property type="molecule type" value="Genomic_DNA"/>
</dbReference>
<protein>
    <submittedName>
        <fullName evidence="1">Uncharacterized protein</fullName>
    </submittedName>
</protein>
<organism evidence="1 2">
    <name type="scientific">Dendrobium thyrsiflorum</name>
    <name type="common">Pinecone-like raceme dendrobium</name>
    <name type="synonym">Orchid</name>
    <dbReference type="NCBI Taxonomy" id="117978"/>
    <lineage>
        <taxon>Eukaryota</taxon>
        <taxon>Viridiplantae</taxon>
        <taxon>Streptophyta</taxon>
        <taxon>Embryophyta</taxon>
        <taxon>Tracheophyta</taxon>
        <taxon>Spermatophyta</taxon>
        <taxon>Magnoliopsida</taxon>
        <taxon>Liliopsida</taxon>
        <taxon>Asparagales</taxon>
        <taxon>Orchidaceae</taxon>
        <taxon>Epidendroideae</taxon>
        <taxon>Malaxideae</taxon>
        <taxon>Dendrobiinae</taxon>
        <taxon>Dendrobium</taxon>
    </lineage>
</organism>